<organism evidence="1 2">
    <name type="scientific">Caproiciproducens faecalis</name>
    <dbReference type="NCBI Taxonomy" id="2820301"/>
    <lineage>
        <taxon>Bacteria</taxon>
        <taxon>Bacillati</taxon>
        <taxon>Bacillota</taxon>
        <taxon>Clostridia</taxon>
        <taxon>Eubacteriales</taxon>
        <taxon>Acutalibacteraceae</taxon>
        <taxon>Caproiciproducens</taxon>
    </lineage>
</organism>
<name>A0ABS7DRJ2_9FIRM</name>
<evidence type="ECO:0000313" key="2">
    <source>
        <dbReference type="Proteomes" id="UP000719942"/>
    </source>
</evidence>
<protein>
    <recommendedName>
        <fullName evidence="3">Chloramphenicol resistance protein</fullName>
    </recommendedName>
</protein>
<accession>A0ABS7DRJ2</accession>
<evidence type="ECO:0008006" key="3">
    <source>
        <dbReference type="Google" id="ProtNLM"/>
    </source>
</evidence>
<keyword evidence="2" id="KW-1185">Reference proteome</keyword>
<sequence>MSIIESLKTFIATCPHLNAIADLNVDSLGADTVNYSIDPLPGARVVETDILGNKTREYPFAFTSREITVDDLARISNNGFFENFAEWLEDQTDNNNLPDLGTKKTSESIEAASWGYLYQRDENDQTGIYQIICKLTYTEMKG</sequence>
<reference evidence="1 2" key="1">
    <citation type="submission" date="2021-03" db="EMBL/GenBank/DDBJ databases">
        <title>Caproiciproducens sp. nov. isolated from feces of cow.</title>
        <authorList>
            <person name="Choi J.-Y."/>
        </authorList>
    </citation>
    <scope>NUCLEOTIDE SEQUENCE [LARGE SCALE GENOMIC DNA]</scope>
    <source>
        <strain evidence="1 2">AGMB10547</strain>
    </source>
</reference>
<gene>
    <name evidence="1" type="ORF">J5W02_13960</name>
</gene>
<dbReference type="Proteomes" id="UP000719942">
    <property type="component" value="Unassembled WGS sequence"/>
</dbReference>
<evidence type="ECO:0000313" key="1">
    <source>
        <dbReference type="EMBL" id="MBW7573915.1"/>
    </source>
</evidence>
<dbReference type="EMBL" id="JAGFNZ010000006">
    <property type="protein sequence ID" value="MBW7573915.1"/>
    <property type="molecule type" value="Genomic_DNA"/>
</dbReference>
<dbReference type="RefSeq" id="WP_219966317.1">
    <property type="nucleotide sequence ID" value="NZ_JAGFNZ010000006.1"/>
</dbReference>
<proteinExistence type="predicted"/>
<comment type="caution">
    <text evidence="1">The sequence shown here is derived from an EMBL/GenBank/DDBJ whole genome shotgun (WGS) entry which is preliminary data.</text>
</comment>